<organism evidence="2 3">
    <name type="scientific">Melghiribacillus thermohalophilus</name>
    <dbReference type="NCBI Taxonomy" id="1324956"/>
    <lineage>
        <taxon>Bacteria</taxon>
        <taxon>Bacillati</taxon>
        <taxon>Bacillota</taxon>
        <taxon>Bacilli</taxon>
        <taxon>Bacillales</taxon>
        <taxon>Bacillaceae</taxon>
        <taxon>Melghiribacillus</taxon>
    </lineage>
</organism>
<keyword evidence="3" id="KW-1185">Reference proteome</keyword>
<comment type="caution">
    <text evidence="2">The sequence shown here is derived from an EMBL/GenBank/DDBJ whole genome shotgun (WGS) entry which is preliminary data.</text>
</comment>
<name>A0A4R3N5Z4_9BACI</name>
<feature type="transmembrane region" description="Helical" evidence="1">
    <location>
        <begin position="87"/>
        <end position="106"/>
    </location>
</feature>
<dbReference type="RefSeq" id="WP_132371373.1">
    <property type="nucleotide sequence ID" value="NZ_SMAN01000005.1"/>
</dbReference>
<dbReference type="AlphaFoldDB" id="A0A4R3N5Z4"/>
<evidence type="ECO:0000313" key="3">
    <source>
        <dbReference type="Proteomes" id="UP000294650"/>
    </source>
</evidence>
<reference evidence="2 3" key="1">
    <citation type="submission" date="2019-03" db="EMBL/GenBank/DDBJ databases">
        <title>Genomic Encyclopedia of Type Strains, Phase IV (KMG-IV): sequencing the most valuable type-strain genomes for metagenomic binning, comparative biology and taxonomic classification.</title>
        <authorList>
            <person name="Goeker M."/>
        </authorList>
    </citation>
    <scope>NUCLEOTIDE SEQUENCE [LARGE SCALE GENOMIC DNA]</scope>
    <source>
        <strain evidence="2 3">DSM 25894</strain>
    </source>
</reference>
<keyword evidence="1" id="KW-1133">Transmembrane helix</keyword>
<protein>
    <submittedName>
        <fullName evidence="2">Uncharacterized protein</fullName>
    </submittedName>
</protein>
<dbReference type="Proteomes" id="UP000294650">
    <property type="component" value="Unassembled WGS sequence"/>
</dbReference>
<gene>
    <name evidence="2" type="ORF">EDD68_105107</name>
</gene>
<dbReference type="OrthoDB" id="2657646at2"/>
<sequence>MSKMPRKKVYCEKCTDEIKYRDDLTTARLFVEVVPYHNDCYAKDLKSAKTFFLDNQPINGTSGNFLGIISVFFILFFLLIVDGLEQIVAFAFVIPLLYRVYSYVVYERHLEK</sequence>
<accession>A0A4R3N5Z4</accession>
<evidence type="ECO:0000256" key="1">
    <source>
        <dbReference type="SAM" id="Phobius"/>
    </source>
</evidence>
<dbReference type="EMBL" id="SMAN01000005">
    <property type="protein sequence ID" value="TCT24650.1"/>
    <property type="molecule type" value="Genomic_DNA"/>
</dbReference>
<feature type="transmembrane region" description="Helical" evidence="1">
    <location>
        <begin position="63"/>
        <end position="81"/>
    </location>
</feature>
<proteinExistence type="predicted"/>
<evidence type="ECO:0000313" key="2">
    <source>
        <dbReference type="EMBL" id="TCT24650.1"/>
    </source>
</evidence>
<keyword evidence="1" id="KW-0812">Transmembrane</keyword>
<keyword evidence="1" id="KW-0472">Membrane</keyword>